<sequence>MTIIELTTVFPVAPARAFDVSIDVDAHTASMSGSGERTVGGVRSGPLALNDSVTFTARHFGLPWRMTSRITEYDRPTRFVDEQARGPFAYWRHEHVFVWDESRGVTVARDKVEFAAPLGFLGRLVTRLVLEGYMRRLLSKRNEYLASSCTGEA</sequence>
<proteinExistence type="predicted"/>
<evidence type="ECO:0000313" key="1">
    <source>
        <dbReference type="EMBL" id="OJF10502.1"/>
    </source>
</evidence>
<dbReference type="CDD" id="cd07820">
    <property type="entry name" value="SRPBCC_3"/>
    <property type="match status" value="1"/>
</dbReference>
<dbReference type="InterPro" id="IPR023393">
    <property type="entry name" value="START-like_dom_sf"/>
</dbReference>
<name>A0A1K0GEC7_9ACTN</name>
<dbReference type="EMBL" id="MEIA01000475">
    <property type="protein sequence ID" value="OJF10502.1"/>
    <property type="molecule type" value="Genomic_DNA"/>
</dbReference>
<evidence type="ECO:0000313" key="2">
    <source>
        <dbReference type="Proteomes" id="UP000182486"/>
    </source>
</evidence>
<dbReference type="RefSeq" id="WP_071808922.1">
    <property type="nucleotide sequence ID" value="NZ_MEIA01000475.1"/>
</dbReference>
<comment type="caution">
    <text evidence="1">The sequence shown here is derived from an EMBL/GenBank/DDBJ whole genome shotgun (WGS) entry which is preliminary data.</text>
</comment>
<dbReference type="AlphaFoldDB" id="A0A1K0GEC7"/>
<keyword evidence="2" id="KW-1185">Reference proteome</keyword>
<gene>
    <name evidence="1" type="ORF">BG844_31240</name>
</gene>
<dbReference type="Proteomes" id="UP000182486">
    <property type="component" value="Unassembled WGS sequence"/>
</dbReference>
<dbReference type="Gene3D" id="3.30.530.20">
    <property type="match status" value="1"/>
</dbReference>
<reference evidence="1 2" key="1">
    <citation type="submission" date="2016-09" db="EMBL/GenBank/DDBJ databases">
        <title>Couchioplanes caeruleus draft genome sequence.</title>
        <authorList>
            <person name="Sheehan J."/>
            <person name="Caffrey P."/>
        </authorList>
    </citation>
    <scope>NUCLEOTIDE SEQUENCE [LARGE SCALE GENOMIC DNA]</scope>
    <source>
        <strain evidence="1 2">DSM 43634</strain>
    </source>
</reference>
<organism evidence="1 2">
    <name type="scientific">Couchioplanes caeruleus subsp. caeruleus</name>
    <dbReference type="NCBI Taxonomy" id="56427"/>
    <lineage>
        <taxon>Bacteria</taxon>
        <taxon>Bacillati</taxon>
        <taxon>Actinomycetota</taxon>
        <taxon>Actinomycetes</taxon>
        <taxon>Micromonosporales</taxon>
        <taxon>Micromonosporaceae</taxon>
        <taxon>Couchioplanes</taxon>
    </lineage>
</organism>
<evidence type="ECO:0008006" key="3">
    <source>
        <dbReference type="Google" id="ProtNLM"/>
    </source>
</evidence>
<accession>A0A1K0GEC7</accession>
<protein>
    <recommendedName>
        <fullName evidence="3">Cyclase</fullName>
    </recommendedName>
</protein>
<dbReference type="SUPFAM" id="SSF55961">
    <property type="entry name" value="Bet v1-like"/>
    <property type="match status" value="1"/>
</dbReference>